<dbReference type="EMBL" id="JASUBT010000029">
    <property type="protein sequence ID" value="MDL4937654.1"/>
    <property type="molecule type" value="Genomic_DNA"/>
</dbReference>
<dbReference type="PANTHER" id="PTHR33498:SF1">
    <property type="entry name" value="TRANSPOSASE FOR INSERTION SEQUENCE ELEMENT IS1557"/>
    <property type="match status" value="1"/>
</dbReference>
<sequence>MDTNTPYFELVKAVFPNAKILTDRFHIVQQITRALNQLRIKTMNNFQKTEPTKYQRLKRFWKLLLKHASDLNSSNCRYDRSFRRPMTQKAIVDEILSYNEQLARAYETCQLLPYHFKHKDIHNFFDTINSLDQRLPQCLFKKLNFLNKYKLGIHCALITGDSNDALEGTR</sequence>
<reference evidence="2 3" key="1">
    <citation type="submission" date="2023-06" db="EMBL/GenBank/DDBJ databases">
        <title>Acute promotion of culturable opportunistic pathogens and persistent increase of antibiotic resistance following antibiotic exposure in mouse gut microbiota.</title>
        <authorList>
            <person name="Li L."/>
            <person name="Wang B."/>
            <person name="Sun Y."/>
            <person name="Wang M."/>
            <person name="Xu H."/>
        </authorList>
    </citation>
    <scope>NUCLEOTIDE SEQUENCE [LARGE SCALE GENOMIC DNA]</scope>
    <source>
        <strain evidence="2 3">CRI2_2</strain>
    </source>
</reference>
<comment type="caution">
    <text evidence="2">The sequence shown here is derived from an EMBL/GenBank/DDBJ whole genome shotgun (WGS) entry which is preliminary data.</text>
</comment>
<dbReference type="Proteomes" id="UP001241571">
    <property type="component" value="Unassembled WGS sequence"/>
</dbReference>
<evidence type="ECO:0000259" key="1">
    <source>
        <dbReference type="Pfam" id="PF01610"/>
    </source>
</evidence>
<dbReference type="Pfam" id="PF01610">
    <property type="entry name" value="DDE_Tnp_ISL3"/>
    <property type="match status" value="1"/>
</dbReference>
<dbReference type="InterPro" id="IPR002560">
    <property type="entry name" value="Transposase_DDE"/>
</dbReference>
<dbReference type="AlphaFoldDB" id="A0ABD4ZY18"/>
<organism evidence="2 3">
    <name type="scientific">Enterococcus gallinarum</name>
    <dbReference type="NCBI Taxonomy" id="1353"/>
    <lineage>
        <taxon>Bacteria</taxon>
        <taxon>Bacillati</taxon>
        <taxon>Bacillota</taxon>
        <taxon>Bacilli</taxon>
        <taxon>Lactobacillales</taxon>
        <taxon>Enterococcaceae</taxon>
        <taxon>Enterococcus</taxon>
    </lineage>
</organism>
<accession>A0ABD4ZY18</accession>
<dbReference type="PANTHER" id="PTHR33498">
    <property type="entry name" value="TRANSPOSASE FOR INSERTION SEQUENCE ELEMENT IS1557"/>
    <property type="match status" value="1"/>
</dbReference>
<feature type="domain" description="Transposase IS204/IS1001/IS1096/IS1165 DDE" evidence="1">
    <location>
        <begin position="1"/>
        <end position="169"/>
    </location>
</feature>
<dbReference type="RefSeq" id="WP_103301408.1">
    <property type="nucleotide sequence ID" value="NZ_BSYC01000003.1"/>
</dbReference>
<name>A0ABD4ZY18_ENTGA</name>
<dbReference type="InterPro" id="IPR047951">
    <property type="entry name" value="Transpos_ISL3"/>
</dbReference>
<evidence type="ECO:0000313" key="3">
    <source>
        <dbReference type="Proteomes" id="UP001241571"/>
    </source>
</evidence>
<proteinExistence type="predicted"/>
<protein>
    <submittedName>
        <fullName evidence="2">Transposase</fullName>
    </submittedName>
</protein>
<gene>
    <name evidence="2" type="ORF">QRX88_18295</name>
</gene>
<evidence type="ECO:0000313" key="2">
    <source>
        <dbReference type="EMBL" id="MDL4937654.1"/>
    </source>
</evidence>